<dbReference type="InterPro" id="IPR018247">
    <property type="entry name" value="EF_Hand_1_Ca_BS"/>
</dbReference>
<keyword evidence="5" id="KW-1185">Reference proteome</keyword>
<evidence type="ECO:0000256" key="1">
    <source>
        <dbReference type="SAM" id="MobiDB-lite"/>
    </source>
</evidence>
<comment type="caution">
    <text evidence="4">The sequence shown here is derived from an EMBL/GenBank/DDBJ whole genome shotgun (WGS) entry which is preliminary data.</text>
</comment>
<feature type="compositionally biased region" description="Basic and acidic residues" evidence="1">
    <location>
        <begin position="172"/>
        <end position="196"/>
    </location>
</feature>
<dbReference type="SUPFAM" id="SSF47473">
    <property type="entry name" value="EF-hand"/>
    <property type="match status" value="1"/>
</dbReference>
<proteinExistence type="predicted"/>
<evidence type="ECO:0000256" key="2">
    <source>
        <dbReference type="SAM" id="SignalP"/>
    </source>
</evidence>
<feature type="compositionally biased region" description="Gly residues" evidence="1">
    <location>
        <begin position="198"/>
        <end position="219"/>
    </location>
</feature>
<dbReference type="SMART" id="SM00054">
    <property type="entry name" value="EFh"/>
    <property type="match status" value="3"/>
</dbReference>
<dbReference type="Pfam" id="PF13202">
    <property type="entry name" value="EF-hand_5"/>
    <property type="match status" value="3"/>
</dbReference>
<dbReference type="EMBL" id="VSIY01000009">
    <property type="protein sequence ID" value="TYB81028.1"/>
    <property type="molecule type" value="Genomic_DNA"/>
</dbReference>
<evidence type="ECO:0000259" key="3">
    <source>
        <dbReference type="PROSITE" id="PS50222"/>
    </source>
</evidence>
<dbReference type="InterPro" id="IPR002048">
    <property type="entry name" value="EF_hand_dom"/>
</dbReference>
<sequence length="219" mass="22713">MKRALRIAGFGLLAGAGLTMALAGVANAHGRGGPGMQGAFGAGGGMQMTFAALDADGDGQITEEDLRALAEARFNEIDLDGSGTLGADELAASMHSQMTERMGDRAPRRGDPVTMMTTMAERMVAARDTDGDGMLSMAELEPANGFGRMIDRFDTDDDNAISQAEYDVAKAEMGDRKSRGGWGDRGDRGGWGDRGGHGGKGGDGWRGGPHGGKFGGRNN</sequence>
<protein>
    <recommendedName>
        <fullName evidence="3">EF-hand domain-containing protein</fullName>
    </recommendedName>
</protein>
<evidence type="ECO:0000313" key="4">
    <source>
        <dbReference type="EMBL" id="TYB81028.1"/>
    </source>
</evidence>
<dbReference type="Proteomes" id="UP000322080">
    <property type="component" value="Unassembled WGS sequence"/>
</dbReference>
<dbReference type="PROSITE" id="PS50222">
    <property type="entry name" value="EF_HAND_2"/>
    <property type="match status" value="1"/>
</dbReference>
<dbReference type="RefSeq" id="WP_148378091.1">
    <property type="nucleotide sequence ID" value="NZ_VSIY01000009.1"/>
</dbReference>
<feature type="domain" description="EF-hand" evidence="3">
    <location>
        <begin position="65"/>
        <end position="100"/>
    </location>
</feature>
<feature type="signal peptide" evidence="2">
    <location>
        <begin position="1"/>
        <end position="28"/>
    </location>
</feature>
<feature type="chain" id="PRO_5022868271" description="EF-hand domain-containing protein" evidence="2">
    <location>
        <begin position="29"/>
        <end position="219"/>
    </location>
</feature>
<dbReference type="Gene3D" id="1.10.238.10">
    <property type="entry name" value="EF-hand"/>
    <property type="match status" value="2"/>
</dbReference>
<name>A0A5D0RK46_9RHOB</name>
<dbReference type="PROSITE" id="PS00018">
    <property type="entry name" value="EF_HAND_1"/>
    <property type="match status" value="2"/>
</dbReference>
<organism evidence="4 5">
    <name type="scientific">Maritimibacter fusiformis</name>
    <dbReference type="NCBI Taxonomy" id="2603819"/>
    <lineage>
        <taxon>Bacteria</taxon>
        <taxon>Pseudomonadati</taxon>
        <taxon>Pseudomonadota</taxon>
        <taxon>Alphaproteobacteria</taxon>
        <taxon>Rhodobacterales</taxon>
        <taxon>Roseobacteraceae</taxon>
        <taxon>Maritimibacter</taxon>
    </lineage>
</organism>
<dbReference type="AlphaFoldDB" id="A0A5D0RK46"/>
<gene>
    <name evidence="4" type="ORF">FVF75_11325</name>
</gene>
<dbReference type="GO" id="GO:0005509">
    <property type="term" value="F:calcium ion binding"/>
    <property type="evidence" value="ECO:0007669"/>
    <property type="project" value="InterPro"/>
</dbReference>
<evidence type="ECO:0000313" key="5">
    <source>
        <dbReference type="Proteomes" id="UP000322080"/>
    </source>
</evidence>
<keyword evidence="2" id="KW-0732">Signal</keyword>
<dbReference type="InterPro" id="IPR011992">
    <property type="entry name" value="EF-hand-dom_pair"/>
</dbReference>
<reference evidence="4 5" key="1">
    <citation type="submission" date="2019-08" db="EMBL/GenBank/DDBJ databases">
        <title>Identification of a novel species of the genus Boseongicola.</title>
        <authorList>
            <person name="Zhang X.-Q."/>
        </authorList>
    </citation>
    <scope>NUCLEOTIDE SEQUENCE [LARGE SCALE GENOMIC DNA]</scope>
    <source>
        <strain evidence="4 5">HY14</strain>
    </source>
</reference>
<accession>A0A5D0RK46</accession>
<feature type="region of interest" description="Disordered" evidence="1">
    <location>
        <begin position="172"/>
        <end position="219"/>
    </location>
</feature>